<accession>A0A0P1ETP7</accession>
<evidence type="ECO:0000256" key="1">
    <source>
        <dbReference type="ARBA" id="ARBA00022722"/>
    </source>
</evidence>
<organism evidence="6 7">
    <name type="scientific">Ruegeria atlantica</name>
    <dbReference type="NCBI Taxonomy" id="81569"/>
    <lineage>
        <taxon>Bacteria</taxon>
        <taxon>Pseudomonadati</taxon>
        <taxon>Pseudomonadota</taxon>
        <taxon>Alphaproteobacteria</taxon>
        <taxon>Rhodobacterales</taxon>
        <taxon>Roseobacteraceae</taxon>
        <taxon>Ruegeria</taxon>
    </lineage>
</organism>
<dbReference type="GO" id="GO:0004519">
    <property type="term" value="F:endonuclease activity"/>
    <property type="evidence" value="ECO:0007669"/>
    <property type="project" value="UniProtKB-KW"/>
</dbReference>
<dbReference type="PANTHER" id="PTHR12302">
    <property type="entry name" value="EBNA2 BINDING PROTEIN P100"/>
    <property type="match status" value="1"/>
</dbReference>
<evidence type="ECO:0000256" key="2">
    <source>
        <dbReference type="ARBA" id="ARBA00022759"/>
    </source>
</evidence>
<reference evidence="7" key="1">
    <citation type="submission" date="2015-09" db="EMBL/GenBank/DDBJ databases">
        <authorList>
            <person name="Rodrigo-Torres L."/>
            <person name="Arahal D.R."/>
        </authorList>
    </citation>
    <scope>NUCLEOTIDE SEQUENCE [LARGE SCALE GENOMIC DNA]</scope>
    <source>
        <strain evidence="7">CECT 4293</strain>
    </source>
</reference>
<dbReference type="SMART" id="SM00318">
    <property type="entry name" value="SNc"/>
    <property type="match status" value="1"/>
</dbReference>
<dbReference type="GO" id="GO:0016787">
    <property type="term" value="F:hydrolase activity"/>
    <property type="evidence" value="ECO:0007669"/>
    <property type="project" value="UniProtKB-KW"/>
</dbReference>
<protein>
    <submittedName>
        <fullName evidence="6">Succinoglycan biosynthesis protein ExoI</fullName>
    </submittedName>
</protein>
<gene>
    <name evidence="6" type="primary">exoI</name>
    <name evidence="6" type="ORF">RUM4293_04341</name>
</gene>
<name>A0A0P1ETP7_9RHOB</name>
<feature type="domain" description="TNase-like" evidence="5">
    <location>
        <begin position="17"/>
        <end position="141"/>
    </location>
</feature>
<dbReference type="Pfam" id="PF00565">
    <property type="entry name" value="SNase"/>
    <property type="match status" value="1"/>
</dbReference>
<dbReference type="Gene3D" id="2.40.50.90">
    <property type="match status" value="1"/>
</dbReference>
<evidence type="ECO:0000259" key="5">
    <source>
        <dbReference type="PROSITE" id="PS50830"/>
    </source>
</evidence>
<evidence type="ECO:0000313" key="6">
    <source>
        <dbReference type="EMBL" id="CUH45427.1"/>
    </source>
</evidence>
<dbReference type="PANTHER" id="PTHR12302:SF3">
    <property type="entry name" value="SERINE_THREONINE-PROTEIN KINASE 31"/>
    <property type="match status" value="1"/>
</dbReference>
<keyword evidence="4" id="KW-0732">Signal</keyword>
<proteinExistence type="predicted"/>
<dbReference type="InterPro" id="IPR016071">
    <property type="entry name" value="Staphylococal_nuclease_OB-fold"/>
</dbReference>
<dbReference type="AlphaFoldDB" id="A0A0P1ETP7"/>
<keyword evidence="2" id="KW-0255">Endonuclease</keyword>
<evidence type="ECO:0000256" key="3">
    <source>
        <dbReference type="ARBA" id="ARBA00022801"/>
    </source>
</evidence>
<dbReference type="Proteomes" id="UP000050786">
    <property type="component" value="Unassembled WGS sequence"/>
</dbReference>
<dbReference type="EMBL" id="CYPS01000067">
    <property type="protein sequence ID" value="CUH45427.1"/>
    <property type="molecule type" value="Genomic_DNA"/>
</dbReference>
<dbReference type="SUPFAM" id="SSF50199">
    <property type="entry name" value="Staphylococcal nuclease"/>
    <property type="match status" value="1"/>
</dbReference>
<keyword evidence="3" id="KW-0378">Hydrolase</keyword>
<feature type="chain" id="PRO_5006061901" evidence="4">
    <location>
        <begin position="22"/>
        <end position="219"/>
    </location>
</feature>
<evidence type="ECO:0000313" key="7">
    <source>
        <dbReference type="Proteomes" id="UP000050786"/>
    </source>
</evidence>
<keyword evidence="7" id="KW-1185">Reference proteome</keyword>
<sequence length="219" mass="24276">MKKILLLVFFSLCAFVTKVHSQDARVIDGDSLEVAGVSYRLRGIDAPEFGQNCSKISGGNWQCGKEATAYLKSLTQGKSVNCIGDETDNYGRTIAVCYVGEINLNVEMVSAGMAWAFTKFSDDYVTVEERARTANAGVWQAPTTTPWDFRRQRWEVAKQEAPKGCPIKGNISKGGEKIYHSPWSPWYSRTKISLDKGERWFCTEAGAKAAGWRAPIWGG</sequence>
<feature type="signal peptide" evidence="4">
    <location>
        <begin position="1"/>
        <end position="21"/>
    </location>
</feature>
<dbReference type="InterPro" id="IPR035437">
    <property type="entry name" value="SNase_OB-fold_sf"/>
</dbReference>
<dbReference type="RefSeq" id="WP_058275347.1">
    <property type="nucleotide sequence ID" value="NZ_CYPS01000067.1"/>
</dbReference>
<dbReference type="PROSITE" id="PS50830">
    <property type="entry name" value="TNASE_3"/>
    <property type="match status" value="1"/>
</dbReference>
<evidence type="ECO:0000256" key="4">
    <source>
        <dbReference type="SAM" id="SignalP"/>
    </source>
</evidence>
<keyword evidence="1" id="KW-0540">Nuclease</keyword>